<protein>
    <submittedName>
        <fullName evidence="8">FAD-binding oxidoreductase</fullName>
    </submittedName>
</protein>
<dbReference type="Pfam" id="PF01565">
    <property type="entry name" value="FAD_binding_4"/>
    <property type="match status" value="1"/>
</dbReference>
<dbReference type="Gene3D" id="1.10.1060.10">
    <property type="entry name" value="Alpha-helical ferredoxin"/>
    <property type="match status" value="1"/>
</dbReference>
<sequence length="1214" mass="134455">MPHKGPHISISSELLVSRVLGLSPAELATWPESVRNLAAALAEELFLVRYNPFIDPSIVIDSVRSHFRQERGSLSREYTKFLDKGIKRFWREFEEDMRFRKEVKHRLAEVLDRNAIDDRPASLVQSSTDATDLRMALPMLVVTPKDTEQIQHVVKLANEMDFVIVPRGGGSGATGGSIPAHQRTVILSLARCKDIIEIDEENRILCAQTGVITLQAIQAAALKNLLLTVDPASKAASSLGGNISENAGGPFAFEYGTTLDNIYSYTMVTPTGEIIEVKRKDHPRHKIMPTENAVFEVFDEKGTLLRTISLPGDQIRGLNLGKDVTNKFLGGLPAVQKEGVDGIITKGCFILYPKQSRSRVLCLEFYGRSMHNAMLVIRDIVALRDAIRREGDLVKISALEEFGIKYVEAIDYEKKSSRYEGDPISVLIIQLDSDNAEALDQAAANIVDIVEPYDQVDVFTADDEREAEIFWEDRHKLSAISKRTSGFKINEDIVIPLDVIPQFADFIEQLNLEYMARAYRKALHDVSRIEGIAPDDDFIRMELEFTSRIQAGKVDAKDLTDAELEIQAGFFFLDLASRYPDLEEPLLRIRDHMHATRIVIANHMHAGDGNCHVNLPVNSNDAEMLHNAEEAAARVFEEVLSLKGAVSGEHGIGITKIGFLSDDKIAALKKYKKEVDPNNVLNTGKLTQKNPPVAPFTFSFNRLIEDIRMSGLPDKDRLISLLRSIQVCTRCGKCKQVCPMFYPQQSLIAHPRNKNISLGSLIEAVYYTQVSKGEPDAKLLGELKDLMEHCTGCGKCTSVCPVKIDTPKVILDMRAFLESKGAGGHPIKSRVLEYLARSPGERVPKMARRAAVAQNFANSTVGLIPARWRKHLETPLLQPGPRLGLKNLASGLHLERGSLFLPSHLAEAHARYTRRGAKEGEAPPIESVFYFPGCGGGLFYRTIGLATVMMLLEQGLGVVVPRDHLCCGYPLLVNGSEEAFHTNQARNLYAMKKLLTDAATEGLNVRTILTSCGSCRDGLAHYELDLFLREELAHMDVAQFLLKRQIATGRTLMNGAAPNQPLLYHASCHAEWSGVAGPKASEAYRQGLETITGRPVQLSPGCCGESGLGAVTAPDIYNRVRTRKKGQLENDLATYADDQPIVVACPSCKIGVSRCLMSLKNHQPVLHTMEFLAQAIYGPKWEKRIRKAAAASHPKESIRFIDLEEMPGKVEQPA</sequence>
<dbReference type="EMBL" id="QMIF01000019">
    <property type="protein sequence ID" value="TVM30832.1"/>
    <property type="molecule type" value="Genomic_DNA"/>
</dbReference>
<dbReference type="GO" id="GO:0016491">
    <property type="term" value="F:oxidoreductase activity"/>
    <property type="evidence" value="ECO:0007669"/>
    <property type="project" value="UniProtKB-ARBA"/>
</dbReference>
<dbReference type="InterPro" id="IPR017896">
    <property type="entry name" value="4Fe4S_Fe-S-bd"/>
</dbReference>
<dbReference type="Pfam" id="PF02913">
    <property type="entry name" value="FAD-oxidase_C"/>
    <property type="match status" value="2"/>
</dbReference>
<gene>
    <name evidence="8" type="ORF">DQK91_19850</name>
</gene>
<evidence type="ECO:0000256" key="3">
    <source>
        <dbReference type="ARBA" id="ARBA00022827"/>
    </source>
</evidence>
<evidence type="ECO:0000256" key="1">
    <source>
        <dbReference type="ARBA" id="ARBA00022630"/>
    </source>
</evidence>
<evidence type="ECO:0000256" key="4">
    <source>
        <dbReference type="ARBA" id="ARBA00023004"/>
    </source>
</evidence>
<dbReference type="Gene3D" id="3.30.70.2740">
    <property type="match status" value="1"/>
</dbReference>
<dbReference type="InterPro" id="IPR016164">
    <property type="entry name" value="FAD-linked_Oxase-like_C"/>
</dbReference>
<dbReference type="InterPro" id="IPR004113">
    <property type="entry name" value="FAD-bd_oxidored_4_C"/>
</dbReference>
<dbReference type="InterPro" id="IPR017900">
    <property type="entry name" value="4Fe4S_Fe_S_CS"/>
</dbReference>
<reference evidence="8 9" key="1">
    <citation type="submission" date="2018-06" db="EMBL/GenBank/DDBJ databases">
        <title>Complete genome of Desulfovibrio marinus P48SEP.</title>
        <authorList>
            <person name="Crispim J.S."/>
            <person name="Vidigal P.M.P."/>
            <person name="Silva L.C.F."/>
            <person name="Araujo L.C."/>
            <person name="Laguardia C.N."/>
            <person name="Dias R.S."/>
            <person name="Sousa M.P."/>
            <person name="Paula S.O."/>
            <person name="Silva C."/>
        </authorList>
    </citation>
    <scope>NUCLEOTIDE SEQUENCE [LARGE SCALE GENOMIC DNA]</scope>
    <source>
        <strain evidence="8 9">P48SEP</strain>
    </source>
</reference>
<dbReference type="InterPro" id="IPR051914">
    <property type="entry name" value="FAD-linked_OxidoTrans_Type4"/>
</dbReference>
<evidence type="ECO:0000259" key="7">
    <source>
        <dbReference type="PROSITE" id="PS51387"/>
    </source>
</evidence>
<dbReference type="InterPro" id="IPR006094">
    <property type="entry name" value="Oxid_FAD_bind_N"/>
</dbReference>
<dbReference type="Pfam" id="PF02754">
    <property type="entry name" value="CCG"/>
    <property type="match status" value="2"/>
</dbReference>
<keyword evidence="1" id="KW-0285">Flavoprotein</keyword>
<dbReference type="InterPro" id="IPR016169">
    <property type="entry name" value="FAD-bd_PCMH_sub2"/>
</dbReference>
<dbReference type="Pfam" id="PF13183">
    <property type="entry name" value="Fer4_8"/>
    <property type="match status" value="1"/>
</dbReference>
<comment type="caution">
    <text evidence="8">The sequence shown here is derived from an EMBL/GenBank/DDBJ whole genome shotgun (WGS) entry which is preliminary data.</text>
</comment>
<feature type="domain" description="4Fe-4S ferredoxin-type" evidence="6">
    <location>
        <begin position="780"/>
        <end position="812"/>
    </location>
</feature>
<evidence type="ECO:0000313" key="9">
    <source>
        <dbReference type="Proteomes" id="UP000434052"/>
    </source>
</evidence>
<dbReference type="InterPro" id="IPR016166">
    <property type="entry name" value="FAD-bd_PCMH"/>
</dbReference>
<dbReference type="GO" id="GO:0046872">
    <property type="term" value="F:metal ion binding"/>
    <property type="evidence" value="ECO:0007669"/>
    <property type="project" value="UniProtKB-KW"/>
</dbReference>
<organism evidence="8 9">
    <name type="scientific">Oceanidesulfovibrio marinus</name>
    <dbReference type="NCBI Taxonomy" id="370038"/>
    <lineage>
        <taxon>Bacteria</taxon>
        <taxon>Pseudomonadati</taxon>
        <taxon>Thermodesulfobacteriota</taxon>
        <taxon>Desulfovibrionia</taxon>
        <taxon>Desulfovibrionales</taxon>
        <taxon>Desulfovibrionaceae</taxon>
        <taxon>Oceanidesulfovibrio</taxon>
    </lineage>
</organism>
<dbReference type="InterPro" id="IPR036318">
    <property type="entry name" value="FAD-bd_PCMH-like_sf"/>
</dbReference>
<dbReference type="GO" id="GO:0051536">
    <property type="term" value="F:iron-sulfur cluster binding"/>
    <property type="evidence" value="ECO:0007669"/>
    <property type="project" value="UniProtKB-KW"/>
</dbReference>
<dbReference type="SUPFAM" id="SSF46548">
    <property type="entry name" value="alpha-helical ferredoxin"/>
    <property type="match status" value="1"/>
</dbReference>
<evidence type="ECO:0000256" key="2">
    <source>
        <dbReference type="ARBA" id="ARBA00022723"/>
    </source>
</evidence>
<evidence type="ECO:0000259" key="6">
    <source>
        <dbReference type="PROSITE" id="PS51379"/>
    </source>
</evidence>
<keyword evidence="5" id="KW-0411">Iron-sulfur</keyword>
<dbReference type="PANTHER" id="PTHR42934:SF2">
    <property type="entry name" value="GLYCOLATE OXIDASE SUBUNIT GLCD"/>
    <property type="match status" value="1"/>
</dbReference>
<dbReference type="SUPFAM" id="SSF56176">
    <property type="entry name" value="FAD-binding/transporter-associated domain-like"/>
    <property type="match status" value="1"/>
</dbReference>
<dbReference type="OrthoDB" id="9811557at2"/>
<feature type="domain" description="FAD-binding PCMH-type" evidence="7">
    <location>
        <begin position="134"/>
        <end position="354"/>
    </location>
</feature>
<dbReference type="Gene3D" id="3.30.465.10">
    <property type="match status" value="1"/>
</dbReference>
<dbReference type="PROSITE" id="PS51387">
    <property type="entry name" value="FAD_PCMH"/>
    <property type="match status" value="1"/>
</dbReference>
<dbReference type="PROSITE" id="PS51379">
    <property type="entry name" value="4FE4S_FER_2"/>
    <property type="match status" value="1"/>
</dbReference>
<keyword evidence="2" id="KW-0479">Metal-binding</keyword>
<proteinExistence type="predicted"/>
<keyword evidence="3" id="KW-0274">FAD</keyword>
<dbReference type="SUPFAM" id="SSF55103">
    <property type="entry name" value="FAD-linked oxidases, C-terminal domain"/>
    <property type="match status" value="1"/>
</dbReference>
<dbReference type="GO" id="GO:0071949">
    <property type="term" value="F:FAD binding"/>
    <property type="evidence" value="ECO:0007669"/>
    <property type="project" value="InterPro"/>
</dbReference>
<dbReference type="PROSITE" id="PS00198">
    <property type="entry name" value="4FE4S_FER_1"/>
    <property type="match status" value="1"/>
</dbReference>
<accession>A0A6P1ZAQ5</accession>
<keyword evidence="4" id="KW-0408">Iron</keyword>
<evidence type="ECO:0000256" key="5">
    <source>
        <dbReference type="ARBA" id="ARBA00023014"/>
    </source>
</evidence>
<name>A0A6P1ZAQ5_9BACT</name>
<evidence type="ECO:0000313" key="8">
    <source>
        <dbReference type="EMBL" id="TVM30832.1"/>
    </source>
</evidence>
<dbReference type="InterPro" id="IPR004017">
    <property type="entry name" value="Cys_rich_dom"/>
</dbReference>
<dbReference type="InterPro" id="IPR009051">
    <property type="entry name" value="Helical_ferredxn"/>
</dbReference>
<dbReference type="AlphaFoldDB" id="A0A6P1ZAQ5"/>
<dbReference type="RefSeq" id="WP_144307153.1">
    <property type="nucleotide sequence ID" value="NZ_QMIF01000019.1"/>
</dbReference>
<dbReference type="Proteomes" id="UP000434052">
    <property type="component" value="Unassembled WGS sequence"/>
</dbReference>
<dbReference type="PANTHER" id="PTHR42934">
    <property type="entry name" value="GLYCOLATE OXIDASE SUBUNIT GLCD"/>
    <property type="match status" value="1"/>
</dbReference>